<name>A0A1V6PGX8_9EURO</name>
<dbReference type="EMBL" id="MDYN01000138">
    <property type="protein sequence ID" value="OQD76219.1"/>
    <property type="molecule type" value="Genomic_DNA"/>
</dbReference>
<proteinExistence type="predicted"/>
<organism evidence="1 2">
    <name type="scientific">Penicillium antarcticum</name>
    <dbReference type="NCBI Taxonomy" id="416450"/>
    <lineage>
        <taxon>Eukaryota</taxon>
        <taxon>Fungi</taxon>
        <taxon>Dikarya</taxon>
        <taxon>Ascomycota</taxon>
        <taxon>Pezizomycotina</taxon>
        <taxon>Eurotiomycetes</taxon>
        <taxon>Eurotiomycetidae</taxon>
        <taxon>Eurotiales</taxon>
        <taxon>Aspergillaceae</taxon>
        <taxon>Penicillium</taxon>
    </lineage>
</organism>
<evidence type="ECO:0000313" key="2">
    <source>
        <dbReference type="Proteomes" id="UP000191672"/>
    </source>
</evidence>
<reference evidence="2" key="1">
    <citation type="journal article" date="2017" name="Nat. Microbiol.">
        <title>Global analysis of biosynthetic gene clusters reveals vast potential of secondary metabolite production in Penicillium species.</title>
        <authorList>
            <person name="Nielsen J.C."/>
            <person name="Grijseels S."/>
            <person name="Prigent S."/>
            <person name="Ji B."/>
            <person name="Dainat J."/>
            <person name="Nielsen K.F."/>
            <person name="Frisvad J.C."/>
            <person name="Workman M."/>
            <person name="Nielsen J."/>
        </authorList>
    </citation>
    <scope>NUCLEOTIDE SEQUENCE [LARGE SCALE GENOMIC DNA]</scope>
    <source>
        <strain evidence="2">IBT 31811</strain>
    </source>
</reference>
<gene>
    <name evidence="1" type="ORF">PENANT_c138G11122</name>
</gene>
<accession>A0A1V6PGX8</accession>
<protein>
    <submittedName>
        <fullName evidence="1">Uncharacterized protein</fullName>
    </submittedName>
</protein>
<comment type="caution">
    <text evidence="1">The sequence shown here is derived from an EMBL/GenBank/DDBJ whole genome shotgun (WGS) entry which is preliminary data.</text>
</comment>
<dbReference type="AlphaFoldDB" id="A0A1V6PGX8"/>
<dbReference type="Proteomes" id="UP000191672">
    <property type="component" value="Unassembled WGS sequence"/>
</dbReference>
<evidence type="ECO:0000313" key="1">
    <source>
        <dbReference type="EMBL" id="OQD76219.1"/>
    </source>
</evidence>
<keyword evidence="2" id="KW-1185">Reference proteome</keyword>
<sequence>MSRVKVSKTDKIAWSSWEKRNLLSWLHRHRGMSWKEKARAYFRLFRVKRSGEALRCKQNYLLRNRRFMQESLSGTRARREEARAAYLPSLPIFTPRGSRTRTRDLIGALEQLAVSERRRLTNDWNKIERLPGSTMRLPQTPISKPSRHASYLQKFVHRMAAATRTPRNVALL</sequence>